<sequence>MGYGLPLPTWLVKNRTALLEGLSSLKLLYHAFSCVRMFAYPGCHPRGQQSQELLIPFKGQTAGGNIREVVQQPAGEFMFSDGLEITKHKPITKCFIFHTPLSHSHPVVSSLMLKFPRNPKPRLYTQWLGFKGICSTHSAERLNPSGTVRAKALRHGQGTGRQPVEFKPMSKGGE</sequence>
<evidence type="ECO:0000256" key="1">
    <source>
        <dbReference type="SAM" id="MobiDB-lite"/>
    </source>
</evidence>
<proteinExistence type="predicted"/>
<feature type="region of interest" description="Disordered" evidence="1">
    <location>
        <begin position="153"/>
        <end position="174"/>
    </location>
</feature>
<dbReference type="EMBL" id="JACAGC010000008">
    <property type="protein sequence ID" value="KAF6351613.1"/>
    <property type="molecule type" value="Genomic_DNA"/>
</dbReference>
<accession>A0A7J7XPE1</accession>
<name>A0A7J7XPE1_RHIFE</name>
<evidence type="ECO:0000313" key="2">
    <source>
        <dbReference type="EMBL" id="KAF6351613.1"/>
    </source>
</evidence>
<dbReference type="AlphaFoldDB" id="A0A7J7XPE1"/>
<evidence type="ECO:0000313" key="3">
    <source>
        <dbReference type="Proteomes" id="UP000585614"/>
    </source>
</evidence>
<reference evidence="2 3" key="1">
    <citation type="journal article" date="2020" name="Nature">
        <title>Six reference-quality genomes reveal evolution of bat adaptations.</title>
        <authorList>
            <person name="Jebb D."/>
            <person name="Huang Z."/>
            <person name="Pippel M."/>
            <person name="Hughes G.M."/>
            <person name="Lavrichenko K."/>
            <person name="Devanna P."/>
            <person name="Winkler S."/>
            <person name="Jermiin L.S."/>
            <person name="Skirmuntt E.C."/>
            <person name="Katzourakis A."/>
            <person name="Burkitt-Gray L."/>
            <person name="Ray D.A."/>
            <person name="Sullivan K.A.M."/>
            <person name="Roscito J.G."/>
            <person name="Kirilenko B.M."/>
            <person name="Davalos L.M."/>
            <person name="Corthals A.P."/>
            <person name="Power M.L."/>
            <person name="Jones G."/>
            <person name="Ransome R.D."/>
            <person name="Dechmann D.K.N."/>
            <person name="Locatelli A.G."/>
            <person name="Puechmaille S.J."/>
            <person name="Fedrigo O."/>
            <person name="Jarvis E.D."/>
            <person name="Hiller M."/>
            <person name="Vernes S.C."/>
            <person name="Myers E.W."/>
            <person name="Teeling E.C."/>
        </authorList>
    </citation>
    <scope>NUCLEOTIDE SEQUENCE [LARGE SCALE GENOMIC DNA]</scope>
    <source>
        <strain evidence="2">MRhiFer1</strain>
        <tissue evidence="2">Lung</tissue>
    </source>
</reference>
<comment type="caution">
    <text evidence="2">The sequence shown here is derived from an EMBL/GenBank/DDBJ whole genome shotgun (WGS) entry which is preliminary data.</text>
</comment>
<dbReference type="Proteomes" id="UP000585614">
    <property type="component" value="Unassembled WGS sequence"/>
</dbReference>
<gene>
    <name evidence="2" type="ORF">mRhiFer1_010129</name>
</gene>
<protein>
    <submittedName>
        <fullName evidence="2">Uncharacterized protein</fullName>
    </submittedName>
</protein>
<organism evidence="2 3">
    <name type="scientific">Rhinolophus ferrumequinum</name>
    <name type="common">Greater horseshoe bat</name>
    <dbReference type="NCBI Taxonomy" id="59479"/>
    <lineage>
        <taxon>Eukaryota</taxon>
        <taxon>Metazoa</taxon>
        <taxon>Chordata</taxon>
        <taxon>Craniata</taxon>
        <taxon>Vertebrata</taxon>
        <taxon>Euteleostomi</taxon>
        <taxon>Mammalia</taxon>
        <taxon>Eutheria</taxon>
        <taxon>Laurasiatheria</taxon>
        <taxon>Chiroptera</taxon>
        <taxon>Yinpterochiroptera</taxon>
        <taxon>Rhinolophoidea</taxon>
        <taxon>Rhinolophidae</taxon>
        <taxon>Rhinolophinae</taxon>
        <taxon>Rhinolophus</taxon>
    </lineage>
</organism>